<name>A0AAP0MIV4_9ROSI</name>
<dbReference type="AlphaFoldDB" id="A0AAP0MIV4"/>
<organism evidence="1 2">
    <name type="scientific">Citrus x changshan-huyou</name>
    <dbReference type="NCBI Taxonomy" id="2935761"/>
    <lineage>
        <taxon>Eukaryota</taxon>
        <taxon>Viridiplantae</taxon>
        <taxon>Streptophyta</taxon>
        <taxon>Embryophyta</taxon>
        <taxon>Tracheophyta</taxon>
        <taxon>Spermatophyta</taxon>
        <taxon>Magnoliopsida</taxon>
        <taxon>eudicotyledons</taxon>
        <taxon>Gunneridae</taxon>
        <taxon>Pentapetalae</taxon>
        <taxon>rosids</taxon>
        <taxon>malvids</taxon>
        <taxon>Sapindales</taxon>
        <taxon>Rutaceae</taxon>
        <taxon>Aurantioideae</taxon>
        <taxon>Citrus</taxon>
    </lineage>
</organism>
<reference evidence="1 2" key="1">
    <citation type="submission" date="2024-05" db="EMBL/GenBank/DDBJ databases">
        <title>Haplotype-resolved chromosome-level genome assembly of Huyou (Citrus changshanensis).</title>
        <authorList>
            <person name="Miao C."/>
            <person name="Chen W."/>
            <person name="Wu Y."/>
            <person name="Wang L."/>
            <person name="Zhao S."/>
            <person name="Grierson D."/>
            <person name="Xu C."/>
            <person name="Chen K."/>
        </authorList>
    </citation>
    <scope>NUCLEOTIDE SEQUENCE [LARGE SCALE GENOMIC DNA]</scope>
    <source>
        <strain evidence="1">01-14</strain>
        <tissue evidence="1">Leaf</tissue>
    </source>
</reference>
<sequence>MCEPGSIEFVPTSVGKCTFESARLVIKLKIYHENSKKSQLAGKAGSKNVADDRTLRHSHRSRCFASGTVEVKEATGGTVAVEQWRFHDAVAWQ</sequence>
<keyword evidence="2" id="KW-1185">Reference proteome</keyword>
<evidence type="ECO:0000313" key="1">
    <source>
        <dbReference type="EMBL" id="KAK9214271.1"/>
    </source>
</evidence>
<comment type="caution">
    <text evidence="1">The sequence shown here is derived from an EMBL/GenBank/DDBJ whole genome shotgun (WGS) entry which is preliminary data.</text>
</comment>
<protein>
    <submittedName>
        <fullName evidence="1">Uncharacterized protein</fullName>
    </submittedName>
</protein>
<proteinExistence type="predicted"/>
<dbReference type="Proteomes" id="UP001428341">
    <property type="component" value="Unassembled WGS sequence"/>
</dbReference>
<dbReference type="EMBL" id="JBCGBO010000003">
    <property type="protein sequence ID" value="KAK9214271.1"/>
    <property type="molecule type" value="Genomic_DNA"/>
</dbReference>
<evidence type="ECO:0000313" key="2">
    <source>
        <dbReference type="Proteomes" id="UP001428341"/>
    </source>
</evidence>
<gene>
    <name evidence="1" type="ORF">WN944_006259</name>
</gene>
<accession>A0AAP0MIV4</accession>